<proteinExistence type="predicted"/>
<reference evidence="2" key="2">
    <citation type="submission" date="2022-01" db="EMBL/GenBank/DDBJ databases">
        <authorList>
            <person name="Yamashiro T."/>
            <person name="Shiraishi A."/>
            <person name="Satake H."/>
            <person name="Nakayama K."/>
        </authorList>
    </citation>
    <scope>NUCLEOTIDE SEQUENCE</scope>
</reference>
<feature type="region of interest" description="Disordered" evidence="1">
    <location>
        <begin position="620"/>
        <end position="760"/>
    </location>
</feature>
<keyword evidence="3" id="KW-1185">Reference proteome</keyword>
<organism evidence="2 3">
    <name type="scientific">Tanacetum coccineum</name>
    <dbReference type="NCBI Taxonomy" id="301880"/>
    <lineage>
        <taxon>Eukaryota</taxon>
        <taxon>Viridiplantae</taxon>
        <taxon>Streptophyta</taxon>
        <taxon>Embryophyta</taxon>
        <taxon>Tracheophyta</taxon>
        <taxon>Spermatophyta</taxon>
        <taxon>Magnoliopsida</taxon>
        <taxon>eudicotyledons</taxon>
        <taxon>Gunneridae</taxon>
        <taxon>Pentapetalae</taxon>
        <taxon>asterids</taxon>
        <taxon>campanulids</taxon>
        <taxon>Asterales</taxon>
        <taxon>Asteraceae</taxon>
        <taxon>Asteroideae</taxon>
        <taxon>Anthemideae</taxon>
        <taxon>Anthemidinae</taxon>
        <taxon>Tanacetum</taxon>
    </lineage>
</organism>
<feature type="compositionally biased region" description="Acidic residues" evidence="1">
    <location>
        <begin position="390"/>
        <end position="406"/>
    </location>
</feature>
<dbReference type="Proteomes" id="UP001151760">
    <property type="component" value="Unassembled WGS sequence"/>
</dbReference>
<protein>
    <submittedName>
        <fullName evidence="2">Uncharacterized protein</fullName>
    </submittedName>
</protein>
<feature type="compositionally biased region" description="Acidic residues" evidence="1">
    <location>
        <begin position="348"/>
        <end position="373"/>
    </location>
</feature>
<comment type="caution">
    <text evidence="2">The sequence shown here is derived from an EMBL/GenBank/DDBJ whole genome shotgun (WGS) entry which is preliminary data.</text>
</comment>
<evidence type="ECO:0000256" key="1">
    <source>
        <dbReference type="SAM" id="MobiDB-lite"/>
    </source>
</evidence>
<gene>
    <name evidence="2" type="ORF">Tco_0857196</name>
</gene>
<evidence type="ECO:0000313" key="3">
    <source>
        <dbReference type="Proteomes" id="UP001151760"/>
    </source>
</evidence>
<sequence length="788" mass="89006">MKQDNAKQAARDEKFVPSEDRVKIGKSNLRMDPSVTQREETYQVALDTIKNTPFYNAFLITVDVPEIYMQQCINLGEPLQLSSTDVYRGRHLQYHIDNCQSKVKRGEIMPYPRFTKAIIHHFITKHKSISTRQGSPYHIVDDDEVLDKLKLINKGDIYQVYGKPIPDTWITDEIKKSEAYKMYFKYSTGLIPPKKGRGRVAQGTKAIDALKQTNIVRKKTTDALKKKQPKRKLVLHEESVESEEELEHRPTGRKKRTPRAVVIQEPPGVLVKKSHESSGKLKGIELLSDAAHLEIETQRAIKASRRESRFQHQTGGSSKGAGLRPEVPDELTGKSTNSDEGASTSPEVPDESEDKSEARDDLDDWGSTDDEEYLLAYKDEKPKDISWQSTDDEESENDDEEDESDEDKSINIEKTNDERTDTHDKDTVMGKAKNTVEQKEDEEHGADEEQKGDEHAGDEQVMVPVSTTQKERPSLLQSPSSHSVSLNFRNQFLNSPNASLIVTVSVIPETTHQPPSTPLVPPLPATKIPSTQIPNSEALNSVVQRFTALEQAVKELKQDDHSASILALIRSQKELCEKWDYKDIIEESVQDNAINEVKNFLLKYLPQAVKEALKKTPSFLANMEKGDKPDTVLKKRDRGDDQDEDPSARANQGKKTKKRSFNESESSKKTSTTKESSKDKSPAKTSKSGKSVITEEPVDDPVFEKALDDVQQTFDDKVDDAGQPPHTVTDETQPYADPKIPKKDWFKDSPKPEVLDLGTPSKPLMILQNSRGLMRWYKLRSLHSRLMS</sequence>
<feature type="compositionally biased region" description="Basic and acidic residues" evidence="1">
    <location>
        <begin position="624"/>
        <end position="639"/>
    </location>
</feature>
<feature type="compositionally biased region" description="Basic and acidic residues" evidence="1">
    <location>
        <begin position="702"/>
        <end position="720"/>
    </location>
</feature>
<feature type="compositionally biased region" description="Polar residues" evidence="1">
    <location>
        <begin position="333"/>
        <end position="346"/>
    </location>
</feature>
<name>A0ABQ5B9T5_9ASTR</name>
<feature type="compositionally biased region" description="Basic and acidic residues" evidence="1">
    <location>
        <begin position="407"/>
        <end position="458"/>
    </location>
</feature>
<reference evidence="2" key="1">
    <citation type="journal article" date="2022" name="Int. J. Mol. Sci.">
        <title>Draft Genome of Tanacetum Coccineum: Genomic Comparison of Closely Related Tanacetum-Family Plants.</title>
        <authorList>
            <person name="Yamashiro T."/>
            <person name="Shiraishi A."/>
            <person name="Nakayama K."/>
            <person name="Satake H."/>
        </authorList>
    </citation>
    <scope>NUCLEOTIDE SEQUENCE</scope>
</reference>
<feature type="compositionally biased region" description="Basic and acidic residues" evidence="1">
    <location>
        <begin position="739"/>
        <end position="754"/>
    </location>
</feature>
<feature type="region of interest" description="Disordered" evidence="1">
    <location>
        <begin position="226"/>
        <end position="261"/>
    </location>
</feature>
<accession>A0ABQ5B9T5</accession>
<dbReference type="EMBL" id="BQNB010012966">
    <property type="protein sequence ID" value="GJT10154.1"/>
    <property type="molecule type" value="Genomic_DNA"/>
</dbReference>
<evidence type="ECO:0000313" key="2">
    <source>
        <dbReference type="EMBL" id="GJT10154.1"/>
    </source>
</evidence>
<feature type="region of interest" description="Disordered" evidence="1">
    <location>
        <begin position="304"/>
        <end position="482"/>
    </location>
</feature>